<dbReference type="GO" id="GO:0003677">
    <property type="term" value="F:DNA binding"/>
    <property type="evidence" value="ECO:0007669"/>
    <property type="project" value="UniProtKB-UniRule"/>
</dbReference>
<feature type="domain" description="Tyr recombinase" evidence="4">
    <location>
        <begin position="199"/>
        <end position="417"/>
    </location>
</feature>
<evidence type="ECO:0000256" key="2">
    <source>
        <dbReference type="ARBA" id="ARBA00023172"/>
    </source>
</evidence>
<dbReference type="EMBL" id="PTJD01000008">
    <property type="protein sequence ID" value="PPK94220.1"/>
    <property type="molecule type" value="Genomic_DNA"/>
</dbReference>
<dbReference type="GO" id="GO:0006310">
    <property type="term" value="P:DNA recombination"/>
    <property type="evidence" value="ECO:0007669"/>
    <property type="project" value="UniProtKB-KW"/>
</dbReference>
<dbReference type="Pfam" id="PF00589">
    <property type="entry name" value="Phage_integrase"/>
    <property type="match status" value="1"/>
</dbReference>
<dbReference type="PANTHER" id="PTHR30349:SF91">
    <property type="entry name" value="INTA PROTEIN"/>
    <property type="match status" value="1"/>
</dbReference>
<dbReference type="Gene3D" id="1.10.443.10">
    <property type="entry name" value="Intergrase catalytic core"/>
    <property type="match status" value="1"/>
</dbReference>
<dbReference type="PROSITE" id="PS51898">
    <property type="entry name" value="TYR_RECOMBINASE"/>
    <property type="match status" value="1"/>
</dbReference>
<sequence length="425" mass="47548">MRGAVYKRCQCRDAEGRTVKDCRKAHGSWTYFVRLDADPVTGKRKQVAKSGFRTRREAEAELTDVLSRLNSGTWTDDQRTTVGEWLDQWLGELSQRRSAKTMANYRGHVRDVWKPRVGHMRLRDLQRRHVEAVLADLCRPITAARTGRRGRPVPVRTAATVDGYRRTLRAALSMAVRRGLVLANPAQGRMDALPEREHRELRLWEPESTAAFLGHVARDRLAALYELAAYAGLRRAELCGLRWSDLDTGYLGLTVRQTIVEVPSKDIRPEDRVCPHCSREHVGRLVKGPKSQAGRRWVPLAGPAQKALRGHHEAQQQERADFGPDYSDHGLVFCEVDGTPLRPGAVTEAFTVHAAACGLPPIRLHDARHGACSLLIAGGVPIEVVQMILGHSSPNVTRQVYAHMLRRAAAEQVEAATKLLTQHRC</sequence>
<dbReference type="RefSeq" id="WP_104433161.1">
    <property type="nucleotide sequence ID" value="NZ_PTJD01000008.1"/>
</dbReference>
<dbReference type="PROSITE" id="PS51900">
    <property type="entry name" value="CB"/>
    <property type="match status" value="1"/>
</dbReference>
<keyword evidence="2" id="KW-0233">DNA recombination</keyword>
<gene>
    <name evidence="6" type="ORF">CLV92_108122</name>
</gene>
<dbReference type="InterPro" id="IPR002104">
    <property type="entry name" value="Integrase_catalytic"/>
</dbReference>
<evidence type="ECO:0000259" key="4">
    <source>
        <dbReference type="PROSITE" id="PS51898"/>
    </source>
</evidence>
<dbReference type="Pfam" id="PF14657">
    <property type="entry name" value="Arm-DNA-bind_4"/>
    <property type="match status" value="1"/>
</dbReference>
<protein>
    <submittedName>
        <fullName evidence="6">Site-specific recombinase XerD</fullName>
    </submittedName>
</protein>
<dbReference type="InterPro" id="IPR044068">
    <property type="entry name" value="CB"/>
</dbReference>
<keyword evidence="7" id="KW-1185">Reference proteome</keyword>
<name>A0A2S6IJ90_9ACTN</name>
<dbReference type="SUPFAM" id="SSF56349">
    <property type="entry name" value="DNA breaking-rejoining enzymes"/>
    <property type="match status" value="1"/>
</dbReference>
<comment type="caution">
    <text evidence="6">The sequence shown here is derived from an EMBL/GenBank/DDBJ whole genome shotgun (WGS) entry which is preliminary data.</text>
</comment>
<evidence type="ECO:0000259" key="5">
    <source>
        <dbReference type="PROSITE" id="PS51900"/>
    </source>
</evidence>
<reference evidence="6 7" key="1">
    <citation type="submission" date="2018-02" db="EMBL/GenBank/DDBJ databases">
        <title>Genomic Encyclopedia of Archaeal and Bacterial Type Strains, Phase II (KMG-II): from individual species to whole genera.</title>
        <authorList>
            <person name="Goeker M."/>
        </authorList>
    </citation>
    <scope>NUCLEOTIDE SEQUENCE [LARGE SCALE GENOMIC DNA]</scope>
    <source>
        <strain evidence="6 7">DSM 22857</strain>
    </source>
</reference>
<evidence type="ECO:0000313" key="6">
    <source>
        <dbReference type="EMBL" id="PPK94220.1"/>
    </source>
</evidence>
<dbReference type="InterPro" id="IPR010998">
    <property type="entry name" value="Integrase_recombinase_N"/>
</dbReference>
<proteinExistence type="predicted"/>
<dbReference type="OrthoDB" id="9805859at2"/>
<dbReference type="InterPro" id="IPR028259">
    <property type="entry name" value="AP2-like_int_N"/>
</dbReference>
<dbReference type="PANTHER" id="PTHR30349">
    <property type="entry name" value="PHAGE INTEGRASE-RELATED"/>
    <property type="match status" value="1"/>
</dbReference>
<organism evidence="6 7">
    <name type="scientific">Kineococcus xinjiangensis</name>
    <dbReference type="NCBI Taxonomy" id="512762"/>
    <lineage>
        <taxon>Bacteria</taxon>
        <taxon>Bacillati</taxon>
        <taxon>Actinomycetota</taxon>
        <taxon>Actinomycetes</taxon>
        <taxon>Kineosporiales</taxon>
        <taxon>Kineosporiaceae</taxon>
        <taxon>Kineococcus</taxon>
    </lineage>
</organism>
<evidence type="ECO:0000256" key="3">
    <source>
        <dbReference type="PROSITE-ProRule" id="PRU01248"/>
    </source>
</evidence>
<accession>A0A2S6IJ90</accession>
<keyword evidence="1 3" id="KW-0238">DNA-binding</keyword>
<dbReference type="InterPro" id="IPR013762">
    <property type="entry name" value="Integrase-like_cat_sf"/>
</dbReference>
<dbReference type="CDD" id="cd01189">
    <property type="entry name" value="INT_ICEBs1_C_like"/>
    <property type="match status" value="1"/>
</dbReference>
<evidence type="ECO:0000313" key="7">
    <source>
        <dbReference type="Proteomes" id="UP000239485"/>
    </source>
</evidence>
<dbReference type="InterPro" id="IPR011010">
    <property type="entry name" value="DNA_brk_join_enz"/>
</dbReference>
<dbReference type="AlphaFoldDB" id="A0A2S6IJ90"/>
<dbReference type="Proteomes" id="UP000239485">
    <property type="component" value="Unassembled WGS sequence"/>
</dbReference>
<dbReference type="GO" id="GO:0015074">
    <property type="term" value="P:DNA integration"/>
    <property type="evidence" value="ECO:0007669"/>
    <property type="project" value="UniProtKB-KW"/>
</dbReference>
<evidence type="ECO:0000256" key="1">
    <source>
        <dbReference type="ARBA" id="ARBA00023125"/>
    </source>
</evidence>
<dbReference type="InterPro" id="IPR050090">
    <property type="entry name" value="Tyrosine_recombinase_XerCD"/>
</dbReference>
<dbReference type="Gene3D" id="1.10.150.130">
    <property type="match status" value="1"/>
</dbReference>
<feature type="domain" description="Core-binding (CB)" evidence="5">
    <location>
        <begin position="80"/>
        <end position="176"/>
    </location>
</feature>